<name>A0A1U7M0J4_9FIRM</name>
<accession>A0A1U7M0J4</accession>
<dbReference type="InterPro" id="IPR036921">
    <property type="entry name" value="PurM-like_N_sf"/>
</dbReference>
<comment type="function">
    <text evidence="9">Synthesizes selenophosphate from selenide and ATP.</text>
</comment>
<dbReference type="PANTHER" id="PTHR10256:SF0">
    <property type="entry name" value="INACTIVE SELENIDE, WATER DIKINASE-LIKE PROTEIN-RELATED"/>
    <property type="match status" value="1"/>
</dbReference>
<comment type="catalytic activity">
    <reaction evidence="9">
        <text>hydrogenselenide + ATP + H2O = selenophosphate + AMP + phosphate + 2 H(+)</text>
        <dbReference type="Rhea" id="RHEA:18737"/>
        <dbReference type="ChEBI" id="CHEBI:15377"/>
        <dbReference type="ChEBI" id="CHEBI:15378"/>
        <dbReference type="ChEBI" id="CHEBI:16144"/>
        <dbReference type="ChEBI" id="CHEBI:29317"/>
        <dbReference type="ChEBI" id="CHEBI:30616"/>
        <dbReference type="ChEBI" id="CHEBI:43474"/>
        <dbReference type="ChEBI" id="CHEBI:456215"/>
        <dbReference type="EC" id="2.7.9.3"/>
    </reaction>
</comment>
<feature type="binding site" evidence="9">
    <location>
        <begin position="134"/>
        <end position="136"/>
    </location>
    <ligand>
        <name>ATP</name>
        <dbReference type="ChEBI" id="CHEBI:30616"/>
        <note>ligand shared between dimeric partners</note>
    </ligand>
</feature>
<feature type="binding site" description="in other chain" evidence="9">
    <location>
        <position position="87"/>
    </location>
    <ligand>
        <name>ATP</name>
        <dbReference type="ChEBI" id="CHEBI:30616"/>
        <note>ligand shared between dimeric partners</note>
    </ligand>
</feature>
<evidence type="ECO:0000256" key="9">
    <source>
        <dbReference type="HAMAP-Rule" id="MF_00625"/>
    </source>
</evidence>
<feature type="binding site" evidence="9">
    <location>
        <position position="222"/>
    </location>
    <ligand>
        <name>Mg(2+)</name>
        <dbReference type="ChEBI" id="CHEBI:18420"/>
    </ligand>
</feature>
<feature type="binding site" evidence="9">
    <location>
        <position position="87"/>
    </location>
    <ligand>
        <name>Mg(2+)</name>
        <dbReference type="ChEBI" id="CHEBI:18420"/>
    </ligand>
</feature>
<keyword evidence="2 9" id="KW-0808">Transferase</keyword>
<dbReference type="CDD" id="cd02195">
    <property type="entry name" value="SelD"/>
    <property type="match status" value="1"/>
</dbReference>
<keyword evidence="13" id="KW-1185">Reference proteome</keyword>
<dbReference type="NCBIfam" id="TIGR00476">
    <property type="entry name" value="selD"/>
    <property type="match status" value="1"/>
</dbReference>
<keyword evidence="5 9" id="KW-0418">Kinase</keyword>
<evidence type="ECO:0000256" key="3">
    <source>
        <dbReference type="ARBA" id="ARBA00022723"/>
    </source>
</evidence>
<evidence type="ECO:0000256" key="2">
    <source>
        <dbReference type="ARBA" id="ARBA00022679"/>
    </source>
</evidence>
<feature type="domain" description="PurM-like C-terminal" evidence="11">
    <location>
        <begin position="164"/>
        <end position="338"/>
    </location>
</feature>
<evidence type="ECO:0000313" key="12">
    <source>
        <dbReference type="EMBL" id="OLR65128.1"/>
    </source>
</evidence>
<feature type="binding site" description="in other chain" evidence="9">
    <location>
        <position position="17"/>
    </location>
    <ligand>
        <name>ATP</name>
        <dbReference type="ChEBI" id="CHEBI:30616"/>
        <note>ligand shared between dimeric partners</note>
    </ligand>
</feature>
<protein>
    <recommendedName>
        <fullName evidence="9">Selenide, water dikinase</fullName>
        <ecNumber evidence="9">2.7.9.3</ecNumber>
    </recommendedName>
    <alternativeName>
        <fullName evidence="9">Selenium donor protein</fullName>
    </alternativeName>
    <alternativeName>
        <fullName evidence="9">Selenophosphate synthase</fullName>
    </alternativeName>
</protein>
<comment type="caution">
    <text evidence="12">The sequence shown here is derived from an EMBL/GenBank/DDBJ whole genome shotgun (WGS) entry which is preliminary data.</text>
</comment>
<dbReference type="Gene3D" id="3.30.1330.10">
    <property type="entry name" value="PurM-like, N-terminal domain"/>
    <property type="match status" value="1"/>
</dbReference>
<keyword evidence="7 9" id="KW-0460">Magnesium</keyword>
<dbReference type="EMBL" id="MJIH01000001">
    <property type="protein sequence ID" value="OLR65128.1"/>
    <property type="molecule type" value="Genomic_DNA"/>
</dbReference>
<evidence type="ECO:0000259" key="10">
    <source>
        <dbReference type="Pfam" id="PF00586"/>
    </source>
</evidence>
<evidence type="ECO:0000256" key="8">
    <source>
        <dbReference type="ARBA" id="ARBA00023266"/>
    </source>
</evidence>
<dbReference type="AlphaFoldDB" id="A0A1U7M0J4"/>
<evidence type="ECO:0000256" key="5">
    <source>
        <dbReference type="ARBA" id="ARBA00022777"/>
    </source>
</evidence>
<comment type="cofactor">
    <cofactor evidence="9">
        <name>Mg(2+)</name>
        <dbReference type="ChEBI" id="CHEBI:18420"/>
    </cofactor>
    <text evidence="9">Binds 1 Mg(2+) ion per monomer.</text>
</comment>
<dbReference type="SUPFAM" id="SSF55326">
    <property type="entry name" value="PurM N-terminal domain-like"/>
    <property type="match status" value="1"/>
</dbReference>
<keyword evidence="4 9" id="KW-0547">Nucleotide-binding</keyword>
<dbReference type="GO" id="GO:0005737">
    <property type="term" value="C:cytoplasm"/>
    <property type="evidence" value="ECO:0007669"/>
    <property type="project" value="TreeGrafter"/>
</dbReference>
<gene>
    <name evidence="9" type="primary">selD</name>
    <name evidence="12" type="ORF">BIV18_06175</name>
</gene>
<feature type="domain" description="PurM-like N-terminal" evidence="10">
    <location>
        <begin position="46"/>
        <end position="152"/>
    </location>
</feature>
<keyword evidence="6 9" id="KW-0067">ATP-binding</keyword>
<evidence type="ECO:0000256" key="7">
    <source>
        <dbReference type="ARBA" id="ARBA00022842"/>
    </source>
</evidence>
<dbReference type="Gene3D" id="3.90.650.10">
    <property type="entry name" value="PurM-like C-terminal domain"/>
    <property type="match status" value="1"/>
</dbReference>
<feature type="site" description="Important for catalytic activity" evidence="9">
    <location>
        <position position="17"/>
    </location>
</feature>
<dbReference type="PANTHER" id="PTHR10256">
    <property type="entry name" value="SELENIDE, WATER DIKINASE"/>
    <property type="match status" value="1"/>
</dbReference>
<dbReference type="EC" id="2.7.9.3" evidence="9"/>
<dbReference type="Pfam" id="PF02769">
    <property type="entry name" value="AIRS_C"/>
    <property type="match status" value="1"/>
</dbReference>
<evidence type="ECO:0000313" key="13">
    <source>
        <dbReference type="Proteomes" id="UP000187166"/>
    </source>
</evidence>
<dbReference type="GO" id="GO:0016260">
    <property type="term" value="P:selenocysteine biosynthetic process"/>
    <property type="evidence" value="ECO:0007669"/>
    <property type="project" value="InterPro"/>
</dbReference>
<comment type="similarity">
    <text evidence="1 9">Belongs to the selenophosphate synthase 1 family. Class I subfamily.</text>
</comment>
<sequence>MSELNLELEVCGGCNEKIGVKDLTSILKDLNPYKREEITVGFDKRDDACVYKINEDISLVESLDFFSTMVKSPYDFGRIAATNAISDIYAMGGEPKFALNIVCFPEGENLEILREILRGASDVCRKAEVSITGGHSIHDSKIKFGQCVTGIVKNREIWKNNGAKVGDYFILTKPLGVSLIMSAYSVGMTSENNYIEAIKKMTTLNKDAAEILKKYEVSSVTDVTGFGLIGHLDECTENSVEIYADKISFLPGSYEAASEFLFTAGGQRNRRALEDEVDFTFDDFALEEVLFDPQTSGGLLFSAKKEEADKILDEMKKRGIPAFFVGRVIPRGNKKFKVI</sequence>
<feature type="binding site" evidence="9">
    <location>
        <position position="47"/>
    </location>
    <ligand>
        <name>Mg(2+)</name>
        <dbReference type="ChEBI" id="CHEBI:18420"/>
    </ligand>
</feature>
<dbReference type="InterPro" id="IPR010918">
    <property type="entry name" value="PurM-like_C_dom"/>
</dbReference>
<dbReference type="Pfam" id="PF00586">
    <property type="entry name" value="AIRS"/>
    <property type="match status" value="1"/>
</dbReference>
<dbReference type="HAMAP" id="MF_00625">
    <property type="entry name" value="SelD"/>
    <property type="match status" value="1"/>
</dbReference>
<dbReference type="SUPFAM" id="SSF56042">
    <property type="entry name" value="PurM C-terminal domain-like"/>
    <property type="match status" value="1"/>
</dbReference>
<organism evidence="12 13">
    <name type="scientific">Peptoniphilus porci</name>
    <dbReference type="NCBI Taxonomy" id="2652280"/>
    <lineage>
        <taxon>Bacteria</taxon>
        <taxon>Bacillati</taxon>
        <taxon>Bacillota</taxon>
        <taxon>Tissierellia</taxon>
        <taxon>Tissierellales</taxon>
        <taxon>Peptoniphilaceae</taxon>
        <taxon>Peptoniphilus</taxon>
    </lineage>
</organism>
<evidence type="ECO:0000256" key="6">
    <source>
        <dbReference type="ARBA" id="ARBA00022840"/>
    </source>
</evidence>
<dbReference type="GO" id="GO:0005524">
    <property type="term" value="F:ATP binding"/>
    <property type="evidence" value="ECO:0007669"/>
    <property type="project" value="UniProtKB-UniRule"/>
</dbReference>
<dbReference type="InterPro" id="IPR004536">
    <property type="entry name" value="SPS/SelD"/>
</dbReference>
<reference evidence="12 13" key="1">
    <citation type="journal article" date="2016" name="Appl. Environ. Microbiol.">
        <title>Function and Phylogeny of Bacterial Butyryl Coenzyme A:Acetate Transferases and Their Diversity in the Proximal Colon of Swine.</title>
        <authorList>
            <person name="Trachsel J."/>
            <person name="Bayles D.O."/>
            <person name="Looft T."/>
            <person name="Levine U.Y."/>
            <person name="Allen H.K."/>
        </authorList>
    </citation>
    <scope>NUCLEOTIDE SEQUENCE [LARGE SCALE GENOMIC DNA]</scope>
    <source>
        <strain evidence="12 13">35-6-1</strain>
    </source>
</reference>
<feature type="binding site" description="in other chain" evidence="9">
    <location>
        <position position="64"/>
    </location>
    <ligand>
        <name>ATP</name>
        <dbReference type="ChEBI" id="CHEBI:30616"/>
        <note>ligand shared between dimeric partners</note>
    </ligand>
</feature>
<feature type="binding site" description="in other chain" evidence="9">
    <location>
        <begin position="44"/>
        <end position="46"/>
    </location>
    <ligand>
        <name>ATP</name>
        <dbReference type="ChEBI" id="CHEBI:30616"/>
        <note>ligand shared between dimeric partners</note>
    </ligand>
</feature>
<dbReference type="PIRSF" id="PIRSF036407">
    <property type="entry name" value="Selenphspht_syn"/>
    <property type="match status" value="1"/>
</dbReference>
<keyword evidence="8 9" id="KW-0711">Selenium</keyword>
<evidence type="ECO:0000256" key="1">
    <source>
        <dbReference type="ARBA" id="ARBA00008026"/>
    </source>
</evidence>
<evidence type="ECO:0000256" key="4">
    <source>
        <dbReference type="ARBA" id="ARBA00022741"/>
    </source>
</evidence>
<evidence type="ECO:0000259" key="11">
    <source>
        <dbReference type="Pfam" id="PF02769"/>
    </source>
</evidence>
<proteinExistence type="inferred from homology"/>
<dbReference type="InterPro" id="IPR016188">
    <property type="entry name" value="PurM-like_N"/>
</dbReference>
<dbReference type="GO" id="GO:0004756">
    <property type="term" value="F:selenide, water dikinase activity"/>
    <property type="evidence" value="ECO:0007669"/>
    <property type="project" value="UniProtKB-UniRule"/>
</dbReference>
<dbReference type="GO" id="GO:0000287">
    <property type="term" value="F:magnesium ion binding"/>
    <property type="evidence" value="ECO:0007669"/>
    <property type="project" value="UniProtKB-UniRule"/>
</dbReference>
<dbReference type="InterPro" id="IPR023061">
    <property type="entry name" value="SelD_I"/>
</dbReference>
<comment type="subunit">
    <text evidence="9">Homodimer.</text>
</comment>
<keyword evidence="3 9" id="KW-0479">Metal-binding</keyword>
<dbReference type="InterPro" id="IPR036676">
    <property type="entry name" value="PurM-like_C_sf"/>
</dbReference>
<dbReference type="Proteomes" id="UP000187166">
    <property type="component" value="Unassembled WGS sequence"/>
</dbReference>
<feature type="active site" evidence="9">
    <location>
        <position position="14"/>
    </location>
</feature>
<dbReference type="STRING" id="1465756.BIV18_06175"/>